<keyword evidence="3 5" id="KW-1133">Transmembrane helix</keyword>
<keyword evidence="8" id="KW-1185">Reference proteome</keyword>
<evidence type="ECO:0000259" key="7">
    <source>
        <dbReference type="Pfam" id="PF13886"/>
    </source>
</evidence>
<dbReference type="InterPro" id="IPR025256">
    <property type="entry name" value="TM7S3/TM198-like_dom"/>
</dbReference>
<feature type="signal peptide" evidence="6">
    <location>
        <begin position="1"/>
        <end position="24"/>
    </location>
</feature>
<evidence type="ECO:0000256" key="2">
    <source>
        <dbReference type="ARBA" id="ARBA00022692"/>
    </source>
</evidence>
<evidence type="ECO:0000313" key="8">
    <source>
        <dbReference type="Proteomes" id="UP000694865"/>
    </source>
</evidence>
<dbReference type="PANTHER" id="PTHR15937">
    <property type="entry name" value="TRANSMEMBRANE 7 SUPERFAMILY MEMBER 3"/>
    <property type="match status" value="1"/>
</dbReference>
<reference evidence="9" key="1">
    <citation type="submission" date="2025-08" db="UniProtKB">
        <authorList>
            <consortium name="RefSeq"/>
        </authorList>
    </citation>
    <scope>IDENTIFICATION</scope>
    <source>
        <tissue evidence="9">Testes</tissue>
    </source>
</reference>
<dbReference type="RefSeq" id="XP_006821744.1">
    <property type="nucleotide sequence ID" value="XM_006821681.1"/>
</dbReference>
<feature type="transmembrane region" description="Helical" evidence="5">
    <location>
        <begin position="321"/>
        <end position="340"/>
    </location>
</feature>
<dbReference type="Proteomes" id="UP000694865">
    <property type="component" value="Unplaced"/>
</dbReference>
<organism evidence="8 9">
    <name type="scientific">Saccoglossus kowalevskii</name>
    <name type="common">Acorn worm</name>
    <dbReference type="NCBI Taxonomy" id="10224"/>
    <lineage>
        <taxon>Eukaryota</taxon>
        <taxon>Metazoa</taxon>
        <taxon>Hemichordata</taxon>
        <taxon>Enteropneusta</taxon>
        <taxon>Harrimaniidae</taxon>
        <taxon>Saccoglossus</taxon>
    </lineage>
</organism>
<evidence type="ECO:0000256" key="4">
    <source>
        <dbReference type="ARBA" id="ARBA00023136"/>
    </source>
</evidence>
<proteinExistence type="predicted"/>
<evidence type="ECO:0000256" key="5">
    <source>
        <dbReference type="SAM" id="Phobius"/>
    </source>
</evidence>
<feature type="transmembrane region" description="Helical" evidence="5">
    <location>
        <begin position="434"/>
        <end position="461"/>
    </location>
</feature>
<sequence>MCRMDISVYTFMAFLIISCLHVSCNELHRLENHTVHMQVGSFKDIVIPKKARLEFVLENITDFSNTVAVFQIHTQYQNLSASSVLTPTLDFAMNGSDVGLITELHEEQNMSVWYVNSTYNETIRAQAMALLYKDTDPIPGACNFEGNLLNDPNIHVHYNIYETVLQFAPANIGWPRDDAQPSCDTTRSPRLRLMYDVYQYFLPEHKLDEEYMFDGLQKMTTVDRIRKHGAKIATLDQSKKTNFTVSSFRGQGVVFNVIVRDPIELTSAAYIPTTSYACSFTARVDSCYVAADPTLLVIVTVFGIVGLFICFVGHRYFKTEMFIFGFLTFALVFFIIFAAATDWSHLVRLILTMVCALLGGCLLLLYWWRFGSVVFCVLIVGMDLGYLFASLVFFTPFGNLSVWQSNVNYGLAFTCLLLLLPVILIYFTKQLNIIACCFVGSYLCVSGISCYLYSSLGYIVVNPLKRILMPDFDTAYTSVPFQQNDYILVGVWVVLATAGMILQFCRERRIGFPAWPYKEWKRKRQHDQLDREVFNRHLQQGTSDEKKPLLGRHVHDVTNEVA</sequence>
<comment type="subcellular location">
    <subcellularLocation>
        <location evidence="1">Membrane</location>
        <topology evidence="1">Multi-pass membrane protein</topology>
    </subcellularLocation>
</comment>
<keyword evidence="2 5" id="KW-0812">Transmembrane</keyword>
<dbReference type="InterPro" id="IPR042502">
    <property type="entry name" value="TM7SF3"/>
</dbReference>
<accession>A0ABM0MP03</accession>
<feature type="transmembrane region" description="Helical" evidence="5">
    <location>
        <begin position="295"/>
        <end position="314"/>
    </location>
</feature>
<dbReference type="PROSITE" id="PS51257">
    <property type="entry name" value="PROKAR_LIPOPROTEIN"/>
    <property type="match status" value="1"/>
</dbReference>
<feature type="transmembrane region" description="Helical" evidence="5">
    <location>
        <begin position="486"/>
        <end position="505"/>
    </location>
</feature>
<evidence type="ECO:0000256" key="6">
    <source>
        <dbReference type="SAM" id="SignalP"/>
    </source>
</evidence>
<feature type="transmembrane region" description="Helical" evidence="5">
    <location>
        <begin position="373"/>
        <end position="395"/>
    </location>
</feature>
<evidence type="ECO:0000313" key="9">
    <source>
        <dbReference type="RefSeq" id="XP_006821744.1"/>
    </source>
</evidence>
<protein>
    <submittedName>
        <fullName evidence="9">Transmembrane 7 superfamily member 3-like</fullName>
    </submittedName>
</protein>
<gene>
    <name evidence="9" type="primary">LOC102801875</name>
</gene>
<dbReference type="GeneID" id="102801875"/>
<evidence type="ECO:0000256" key="3">
    <source>
        <dbReference type="ARBA" id="ARBA00022989"/>
    </source>
</evidence>
<dbReference type="Pfam" id="PF25992">
    <property type="entry name" value="Ig_TM7SF3_N"/>
    <property type="match status" value="1"/>
</dbReference>
<feature type="chain" id="PRO_5047435075" evidence="6">
    <location>
        <begin position="25"/>
        <end position="562"/>
    </location>
</feature>
<feature type="transmembrane region" description="Helical" evidence="5">
    <location>
        <begin position="346"/>
        <end position="366"/>
    </location>
</feature>
<dbReference type="PANTHER" id="PTHR15937:SF3">
    <property type="entry name" value="TRANSMEMBRANE 7 SUPERFAMILY MEMBER 3"/>
    <property type="match status" value="1"/>
</dbReference>
<feature type="domain" description="TM7S3/TM198-like" evidence="7">
    <location>
        <begin position="300"/>
        <end position="504"/>
    </location>
</feature>
<name>A0ABM0MP03_SACKO</name>
<dbReference type="Pfam" id="PF13886">
    <property type="entry name" value="TM7S3_TM198"/>
    <property type="match status" value="1"/>
</dbReference>
<keyword evidence="4 5" id="KW-0472">Membrane</keyword>
<feature type="transmembrane region" description="Helical" evidence="5">
    <location>
        <begin position="407"/>
        <end position="427"/>
    </location>
</feature>
<keyword evidence="6" id="KW-0732">Signal</keyword>
<evidence type="ECO:0000256" key="1">
    <source>
        <dbReference type="ARBA" id="ARBA00004141"/>
    </source>
</evidence>